<organism evidence="2 3">
    <name type="scientific">Ceratodon purpureus</name>
    <name type="common">Fire moss</name>
    <name type="synonym">Dicranum purpureum</name>
    <dbReference type="NCBI Taxonomy" id="3225"/>
    <lineage>
        <taxon>Eukaryota</taxon>
        <taxon>Viridiplantae</taxon>
        <taxon>Streptophyta</taxon>
        <taxon>Embryophyta</taxon>
        <taxon>Bryophyta</taxon>
        <taxon>Bryophytina</taxon>
        <taxon>Bryopsida</taxon>
        <taxon>Dicranidae</taxon>
        <taxon>Pseudoditrichales</taxon>
        <taxon>Ditrichaceae</taxon>
        <taxon>Ceratodon</taxon>
    </lineage>
</organism>
<evidence type="ECO:0000313" key="2">
    <source>
        <dbReference type="EMBL" id="KAG0583632.1"/>
    </source>
</evidence>
<reference evidence="2" key="1">
    <citation type="submission" date="2020-06" db="EMBL/GenBank/DDBJ databases">
        <title>WGS assembly of Ceratodon purpureus strain R40.</title>
        <authorList>
            <person name="Carey S.B."/>
            <person name="Jenkins J."/>
            <person name="Shu S."/>
            <person name="Lovell J.T."/>
            <person name="Sreedasyam A."/>
            <person name="Maumus F."/>
            <person name="Tiley G.P."/>
            <person name="Fernandez-Pozo N."/>
            <person name="Barry K."/>
            <person name="Chen C."/>
            <person name="Wang M."/>
            <person name="Lipzen A."/>
            <person name="Daum C."/>
            <person name="Saski C.A."/>
            <person name="Payton A.C."/>
            <person name="Mcbreen J.C."/>
            <person name="Conrad R.E."/>
            <person name="Kollar L.M."/>
            <person name="Olsson S."/>
            <person name="Huttunen S."/>
            <person name="Landis J.B."/>
            <person name="Wickett N.J."/>
            <person name="Johnson M.G."/>
            <person name="Rensing S.A."/>
            <person name="Grimwood J."/>
            <person name="Schmutz J."/>
            <person name="Mcdaniel S.F."/>
        </authorList>
    </citation>
    <scope>NUCLEOTIDE SEQUENCE</scope>
    <source>
        <strain evidence="2">R40</strain>
    </source>
</reference>
<gene>
    <name evidence="2" type="ORF">KC19_3G150500</name>
</gene>
<evidence type="ECO:0000256" key="1">
    <source>
        <dbReference type="SAM" id="MobiDB-lite"/>
    </source>
</evidence>
<sequence>MGPCGARRGTAQPREQLSQSYPNCTRSTSAASLPAPPPPTPASTTFLHTTTQNLPLEYILPPPSGSPPRRLQGAAAVFTQHSSQRRRQAGWSRARGDLSGVLCLLAISGSDLAGEFNPAGNFTSDAILCSGGRSVSRLQGGAASREGQGVFRGGVIVGCGGGEGEGLRGGGRGIWQRDGEAWTGGRLRSGCWRRSWRATGCCGRASACAGRGVGGGAGRGRGERVRGGGGDVVVLGFDLDGRGWSWMARRGD</sequence>
<comment type="caution">
    <text evidence="2">The sequence shown here is derived from an EMBL/GenBank/DDBJ whole genome shotgun (WGS) entry which is preliminary data.</text>
</comment>
<feature type="region of interest" description="Disordered" evidence="1">
    <location>
        <begin position="1"/>
        <end position="46"/>
    </location>
</feature>
<dbReference type="EMBL" id="CM026423">
    <property type="protein sequence ID" value="KAG0583632.1"/>
    <property type="molecule type" value="Genomic_DNA"/>
</dbReference>
<name>A0A8T0IK30_CERPU</name>
<protein>
    <submittedName>
        <fullName evidence="2">Uncharacterized protein</fullName>
    </submittedName>
</protein>
<dbReference type="AlphaFoldDB" id="A0A8T0IK30"/>
<proteinExistence type="predicted"/>
<dbReference type="Proteomes" id="UP000822688">
    <property type="component" value="Chromosome 3"/>
</dbReference>
<keyword evidence="3" id="KW-1185">Reference proteome</keyword>
<evidence type="ECO:0000313" key="3">
    <source>
        <dbReference type="Proteomes" id="UP000822688"/>
    </source>
</evidence>
<feature type="compositionally biased region" description="Polar residues" evidence="1">
    <location>
        <begin position="13"/>
        <end position="26"/>
    </location>
</feature>
<accession>A0A8T0IK30</accession>